<evidence type="ECO:0000313" key="1">
    <source>
        <dbReference type="EMBL" id="SDO52464.1"/>
    </source>
</evidence>
<accession>A0A4R8V921</accession>
<reference evidence="2 4" key="2">
    <citation type="submission" date="2019-03" db="EMBL/GenBank/DDBJ databases">
        <title>Genomics of glacier-inhabiting Cryobacterium strains.</title>
        <authorList>
            <person name="Liu Q."/>
            <person name="Xin Y.-H."/>
        </authorList>
    </citation>
    <scope>NUCLEOTIDE SEQUENCE [LARGE SCALE GENOMIC DNA]</scope>
    <source>
        <strain evidence="2 4">Hh8</strain>
    </source>
</reference>
<dbReference type="Proteomes" id="UP000199639">
    <property type="component" value="Unassembled WGS sequence"/>
</dbReference>
<sequence length="198" mass="22510">MLITVDDDPNTLVDLLWVREAWNLYPVGNDFPPLLSDDSVRAHAQTESTDSTAAWLDAWPGTWNACIHHAGLIQDNTIFDRLQHTLDESPERVDLLASMVGPSWRSSFGDEAFTEEKEMWNLSQFHARTQRRPTSLADDPERLSLSALIPAWQAGLTKIVSIPCQGSYTRVIGRHTLLVTEETRDDHHQYSEALKQFR</sequence>
<dbReference type="AlphaFoldDB" id="A0A4R8V921"/>
<proteinExistence type="predicted"/>
<dbReference type="RefSeq" id="WP_092342392.1">
    <property type="nucleotide sequence ID" value="NZ_FNIB01000021.1"/>
</dbReference>
<evidence type="ECO:0000313" key="4">
    <source>
        <dbReference type="Proteomes" id="UP000298252"/>
    </source>
</evidence>
<organism evidence="1 3">
    <name type="scientific">Cryobacterium flavum</name>
    <dbReference type="NCBI Taxonomy" id="1424659"/>
    <lineage>
        <taxon>Bacteria</taxon>
        <taxon>Bacillati</taxon>
        <taxon>Actinomycetota</taxon>
        <taxon>Actinomycetes</taxon>
        <taxon>Micrococcales</taxon>
        <taxon>Microbacteriaceae</taxon>
        <taxon>Cryobacterium</taxon>
    </lineage>
</organism>
<reference evidence="1 3" key="1">
    <citation type="submission" date="2016-10" db="EMBL/GenBank/DDBJ databases">
        <authorList>
            <person name="Varghese N."/>
            <person name="Submissions S."/>
        </authorList>
    </citation>
    <scope>NUCLEOTIDE SEQUENCE [LARGE SCALE GENOMIC DNA]</scope>
    <source>
        <strain evidence="1 3">CGMCC 1.11215</strain>
    </source>
</reference>
<dbReference type="Proteomes" id="UP000298252">
    <property type="component" value="Unassembled WGS sequence"/>
</dbReference>
<evidence type="ECO:0000313" key="2">
    <source>
        <dbReference type="EMBL" id="TFB78091.1"/>
    </source>
</evidence>
<gene>
    <name evidence="2" type="ORF">E3O21_06530</name>
    <name evidence="1" type="ORF">SAMN05216368_12130</name>
</gene>
<keyword evidence="4" id="KW-1185">Reference proteome</keyword>
<dbReference type="EMBL" id="FNIB01000021">
    <property type="protein sequence ID" value="SDO52464.1"/>
    <property type="molecule type" value="Genomic_DNA"/>
</dbReference>
<dbReference type="STRING" id="1424659.SAMN05216368_12130"/>
<dbReference type="EMBL" id="SOFD01000021">
    <property type="protein sequence ID" value="TFB78091.1"/>
    <property type="molecule type" value="Genomic_DNA"/>
</dbReference>
<name>A0A4R8V921_9MICO</name>
<protein>
    <submittedName>
        <fullName evidence="1">Uncharacterized protein</fullName>
    </submittedName>
</protein>
<evidence type="ECO:0000313" key="3">
    <source>
        <dbReference type="Proteomes" id="UP000199639"/>
    </source>
</evidence>